<evidence type="ECO:0000256" key="4">
    <source>
        <dbReference type="HAMAP-Rule" id="MF_00434"/>
    </source>
</evidence>
<dbReference type="Gene3D" id="3.30.1360.20">
    <property type="entry name" value="Transcriptional coactivator/pterin dehydratase"/>
    <property type="match status" value="1"/>
</dbReference>
<evidence type="ECO:0000256" key="1">
    <source>
        <dbReference type="ARBA" id="ARBA00001554"/>
    </source>
</evidence>
<dbReference type="CDD" id="cd00914">
    <property type="entry name" value="PCD_DCoH_subfamily_b"/>
    <property type="match status" value="1"/>
</dbReference>
<dbReference type="NCBIfam" id="NF002017">
    <property type="entry name" value="PRK00823.1-2"/>
    <property type="match status" value="1"/>
</dbReference>
<evidence type="ECO:0000256" key="3">
    <source>
        <dbReference type="ARBA" id="ARBA00023239"/>
    </source>
</evidence>
<keyword evidence="3 4" id="KW-0456">Lyase</keyword>
<dbReference type="RefSeq" id="WP_170020922.1">
    <property type="nucleotide sequence ID" value="NZ_JABCSC020000001.1"/>
</dbReference>
<reference evidence="5 6" key="1">
    <citation type="submission" date="2020-06" db="EMBL/GenBank/DDBJ databases">
        <title>Draft genome of Uliginosibacterium sp. IMCC34675.</title>
        <authorList>
            <person name="Song J."/>
        </authorList>
    </citation>
    <scope>NUCLEOTIDE SEQUENCE [LARGE SCALE GENOMIC DNA]</scope>
    <source>
        <strain evidence="5 6">IMCC34675</strain>
    </source>
</reference>
<keyword evidence="6" id="KW-1185">Reference proteome</keyword>
<dbReference type="SUPFAM" id="SSF55248">
    <property type="entry name" value="PCD-like"/>
    <property type="match status" value="1"/>
</dbReference>
<protein>
    <recommendedName>
        <fullName evidence="4">Putative pterin-4-alpha-carbinolamine dehydratase</fullName>
        <shortName evidence="4">PHS</shortName>
        <ecNumber evidence="4">4.2.1.96</ecNumber>
    </recommendedName>
    <alternativeName>
        <fullName evidence="4">4-alpha-hydroxy-tetrahydropterin dehydratase</fullName>
    </alternativeName>
    <alternativeName>
        <fullName evidence="4">Pterin carbinolamine dehydratase</fullName>
        <shortName evidence="4">PCD</shortName>
    </alternativeName>
</protein>
<dbReference type="EC" id="4.2.1.96" evidence="4"/>
<dbReference type="NCBIfam" id="NF002018">
    <property type="entry name" value="PRK00823.1-3"/>
    <property type="match status" value="1"/>
</dbReference>
<dbReference type="EMBL" id="JABCSC020000001">
    <property type="protein sequence ID" value="NSL54416.1"/>
    <property type="molecule type" value="Genomic_DNA"/>
</dbReference>
<sequence length="105" mass="11749">MRPPLLDDDAVQASLIALNTHNEHPWQVQEGKLAKTFRFHDFRAAFGFMSRVAEAAEALDHHPEWRNVYNRVQVALTTHDAGGITELDFRLAQAMEAALAQGAPE</sequence>
<accession>A0ABX2IJC9</accession>
<comment type="catalytic activity">
    <reaction evidence="1 4">
        <text>(4aS,6R)-4a-hydroxy-L-erythro-5,6,7,8-tetrahydrobiopterin = (6R)-L-erythro-6,7-dihydrobiopterin + H2O</text>
        <dbReference type="Rhea" id="RHEA:11920"/>
        <dbReference type="ChEBI" id="CHEBI:15377"/>
        <dbReference type="ChEBI" id="CHEBI:15642"/>
        <dbReference type="ChEBI" id="CHEBI:43120"/>
        <dbReference type="EC" id="4.2.1.96"/>
    </reaction>
</comment>
<dbReference type="InterPro" id="IPR001533">
    <property type="entry name" value="Pterin_deHydtase"/>
</dbReference>
<dbReference type="Proteomes" id="UP000778523">
    <property type="component" value="Unassembled WGS sequence"/>
</dbReference>
<evidence type="ECO:0000256" key="2">
    <source>
        <dbReference type="ARBA" id="ARBA00006472"/>
    </source>
</evidence>
<dbReference type="InterPro" id="IPR036428">
    <property type="entry name" value="PCD_sf"/>
</dbReference>
<name>A0ABX2IJC9_9RHOO</name>
<dbReference type="PANTHER" id="PTHR12599">
    <property type="entry name" value="PTERIN-4-ALPHA-CARBINOLAMINE DEHYDRATASE"/>
    <property type="match status" value="1"/>
</dbReference>
<organism evidence="5 6">
    <name type="scientific">Uliginosibacterium aquaticum</name>
    <dbReference type="NCBI Taxonomy" id="2731212"/>
    <lineage>
        <taxon>Bacteria</taxon>
        <taxon>Pseudomonadati</taxon>
        <taxon>Pseudomonadota</taxon>
        <taxon>Betaproteobacteria</taxon>
        <taxon>Rhodocyclales</taxon>
        <taxon>Zoogloeaceae</taxon>
        <taxon>Uliginosibacterium</taxon>
    </lineage>
</organism>
<comment type="caution">
    <text evidence="5">The sequence shown here is derived from an EMBL/GenBank/DDBJ whole genome shotgun (WGS) entry which is preliminary data.</text>
</comment>
<evidence type="ECO:0000313" key="5">
    <source>
        <dbReference type="EMBL" id="NSL54416.1"/>
    </source>
</evidence>
<dbReference type="PANTHER" id="PTHR12599:SF0">
    <property type="entry name" value="PTERIN-4-ALPHA-CARBINOLAMINE DEHYDRATASE"/>
    <property type="match status" value="1"/>
</dbReference>
<proteinExistence type="inferred from homology"/>
<dbReference type="Pfam" id="PF01329">
    <property type="entry name" value="Pterin_4a"/>
    <property type="match status" value="1"/>
</dbReference>
<gene>
    <name evidence="5" type="ORF">HJ583_005225</name>
</gene>
<comment type="similarity">
    <text evidence="2 4">Belongs to the pterin-4-alpha-carbinolamine dehydratase family.</text>
</comment>
<evidence type="ECO:0000313" key="6">
    <source>
        <dbReference type="Proteomes" id="UP000778523"/>
    </source>
</evidence>
<dbReference type="GO" id="GO:0008124">
    <property type="term" value="F:4-alpha-hydroxytetrahydrobiopterin dehydratase activity"/>
    <property type="evidence" value="ECO:0007669"/>
    <property type="project" value="UniProtKB-EC"/>
</dbReference>
<dbReference type="HAMAP" id="MF_00434">
    <property type="entry name" value="Pterin_4_alpha"/>
    <property type="match status" value="1"/>
</dbReference>